<feature type="compositionally biased region" description="Basic and acidic residues" evidence="1">
    <location>
        <begin position="1"/>
        <end position="14"/>
    </location>
</feature>
<dbReference type="Proteomes" id="UP000824469">
    <property type="component" value="Unassembled WGS sequence"/>
</dbReference>
<protein>
    <submittedName>
        <fullName evidence="2">Uncharacterized protein</fullName>
    </submittedName>
</protein>
<evidence type="ECO:0000313" key="2">
    <source>
        <dbReference type="EMBL" id="KAH9299898.1"/>
    </source>
</evidence>
<evidence type="ECO:0000313" key="3">
    <source>
        <dbReference type="Proteomes" id="UP000824469"/>
    </source>
</evidence>
<proteinExistence type="predicted"/>
<dbReference type="AlphaFoldDB" id="A0AA38CNS2"/>
<sequence>MSGKLRRDPSKSKSDSSSSSTPGPNIDPFVQKLTNDLIAIKKQLTQHAPYVDVPRRNFQPRNRFPAAKTRLALEGPPIKVPVNATCEVEEPEDEEVNEDCEEFVEEVDDEADEF</sequence>
<accession>A0AA38CNS2</accession>
<dbReference type="EMBL" id="JAHRHJ020000010">
    <property type="protein sequence ID" value="KAH9299898.1"/>
    <property type="molecule type" value="Genomic_DNA"/>
</dbReference>
<evidence type="ECO:0000256" key="1">
    <source>
        <dbReference type="SAM" id="MobiDB-lite"/>
    </source>
</evidence>
<gene>
    <name evidence="2" type="ORF">KI387_044121</name>
</gene>
<keyword evidence="3" id="KW-1185">Reference proteome</keyword>
<reference evidence="2 3" key="1">
    <citation type="journal article" date="2021" name="Nat. Plants">
        <title>The Taxus genome provides insights into paclitaxel biosynthesis.</title>
        <authorList>
            <person name="Xiong X."/>
            <person name="Gou J."/>
            <person name="Liao Q."/>
            <person name="Li Y."/>
            <person name="Zhou Q."/>
            <person name="Bi G."/>
            <person name="Li C."/>
            <person name="Du R."/>
            <person name="Wang X."/>
            <person name="Sun T."/>
            <person name="Guo L."/>
            <person name="Liang H."/>
            <person name="Lu P."/>
            <person name="Wu Y."/>
            <person name="Zhang Z."/>
            <person name="Ro D.K."/>
            <person name="Shang Y."/>
            <person name="Huang S."/>
            <person name="Yan J."/>
        </authorList>
    </citation>
    <scope>NUCLEOTIDE SEQUENCE [LARGE SCALE GENOMIC DNA]</scope>
    <source>
        <strain evidence="2">Ta-2019</strain>
    </source>
</reference>
<comment type="caution">
    <text evidence="2">The sequence shown here is derived from an EMBL/GenBank/DDBJ whole genome shotgun (WGS) entry which is preliminary data.</text>
</comment>
<name>A0AA38CNS2_TAXCH</name>
<organism evidence="2 3">
    <name type="scientific">Taxus chinensis</name>
    <name type="common">Chinese yew</name>
    <name type="synonym">Taxus wallichiana var. chinensis</name>
    <dbReference type="NCBI Taxonomy" id="29808"/>
    <lineage>
        <taxon>Eukaryota</taxon>
        <taxon>Viridiplantae</taxon>
        <taxon>Streptophyta</taxon>
        <taxon>Embryophyta</taxon>
        <taxon>Tracheophyta</taxon>
        <taxon>Spermatophyta</taxon>
        <taxon>Pinopsida</taxon>
        <taxon>Pinidae</taxon>
        <taxon>Conifers II</taxon>
        <taxon>Cupressales</taxon>
        <taxon>Taxaceae</taxon>
        <taxon>Taxus</taxon>
    </lineage>
</organism>
<feature type="region of interest" description="Disordered" evidence="1">
    <location>
        <begin position="1"/>
        <end position="30"/>
    </location>
</feature>